<evidence type="ECO:0008006" key="4">
    <source>
        <dbReference type="Google" id="ProtNLM"/>
    </source>
</evidence>
<gene>
    <name evidence="2" type="ORF">N475_16040</name>
</gene>
<accession>A0A166WVZ5</accession>
<reference evidence="2 3" key="1">
    <citation type="submission" date="2013-07" db="EMBL/GenBank/DDBJ databases">
        <title>Comparative Genomic and Metabolomic Analysis of Twelve Strains of Pseudoalteromonas luteoviolacea.</title>
        <authorList>
            <person name="Vynne N.G."/>
            <person name="Mansson M."/>
            <person name="Gram L."/>
        </authorList>
    </citation>
    <scope>NUCLEOTIDE SEQUENCE [LARGE SCALE GENOMIC DNA]</scope>
    <source>
        <strain evidence="2 3">DSM 6061</strain>
    </source>
</reference>
<feature type="chain" id="PRO_5007882029" description="DUF2846 domain-containing protein" evidence="1">
    <location>
        <begin position="19"/>
        <end position="177"/>
    </location>
</feature>
<evidence type="ECO:0000256" key="1">
    <source>
        <dbReference type="SAM" id="SignalP"/>
    </source>
</evidence>
<name>A0A166WVZ5_9GAMM</name>
<comment type="caution">
    <text evidence="2">The sequence shown here is derived from an EMBL/GenBank/DDBJ whole genome shotgun (WGS) entry which is preliminary data.</text>
</comment>
<proteinExistence type="predicted"/>
<keyword evidence="1" id="KW-0732">Signal</keyword>
<feature type="signal peptide" evidence="1">
    <location>
        <begin position="1"/>
        <end position="18"/>
    </location>
</feature>
<organism evidence="2 3">
    <name type="scientific">Pseudoalteromonas luteoviolacea DSM 6061</name>
    <dbReference type="NCBI Taxonomy" id="1365250"/>
    <lineage>
        <taxon>Bacteria</taxon>
        <taxon>Pseudomonadati</taxon>
        <taxon>Pseudomonadota</taxon>
        <taxon>Gammaproteobacteria</taxon>
        <taxon>Alteromonadales</taxon>
        <taxon>Pseudoalteromonadaceae</taxon>
        <taxon>Pseudoalteromonas</taxon>
    </lineage>
</organism>
<dbReference type="Proteomes" id="UP000076643">
    <property type="component" value="Unassembled WGS sequence"/>
</dbReference>
<dbReference type="PATRIC" id="fig|1365250.3.peg.2443"/>
<keyword evidence="3" id="KW-1185">Reference proteome</keyword>
<evidence type="ECO:0000313" key="2">
    <source>
        <dbReference type="EMBL" id="KZN38139.1"/>
    </source>
</evidence>
<dbReference type="PROSITE" id="PS51257">
    <property type="entry name" value="PROKAR_LIPOPROTEIN"/>
    <property type="match status" value="1"/>
</dbReference>
<dbReference type="EMBL" id="AUYB01000102">
    <property type="protein sequence ID" value="KZN38139.1"/>
    <property type="molecule type" value="Genomic_DNA"/>
</dbReference>
<protein>
    <recommendedName>
        <fullName evidence="4">DUF2846 domain-containing protein</fullName>
    </recommendedName>
</protein>
<dbReference type="AlphaFoldDB" id="A0A166WVZ5"/>
<sequence>MKYLILLIAILMSGCATNVESIKDDKDVLVQEDSGYLLLGIDSTMSLKSIVLEGPQNIRITHKDLTEGSNHILLALKAGDYQLTQIEFSNYYKTDVDDREYWTFSITPGEINYAGDIELRTKWFVRSLRFNMELINNSSIALDFLKTNFPTILSSKSIAYGGPGEDDYLHLWSEKSL</sequence>
<dbReference type="RefSeq" id="WP_063357718.1">
    <property type="nucleotide sequence ID" value="NZ_AQHB01000046.1"/>
</dbReference>
<evidence type="ECO:0000313" key="3">
    <source>
        <dbReference type="Proteomes" id="UP000076643"/>
    </source>
</evidence>